<gene>
    <name evidence="1" type="ORF">PL2TA16_01688</name>
</gene>
<protein>
    <submittedName>
        <fullName evidence="1">Uncharacterized protein</fullName>
    </submittedName>
</protein>
<organism evidence="1 2">
    <name type="scientific">Pseudoalteromonas luteoviolacea (strain 2ta16)</name>
    <dbReference type="NCBI Taxonomy" id="1353533"/>
    <lineage>
        <taxon>Bacteria</taxon>
        <taxon>Pseudomonadati</taxon>
        <taxon>Pseudomonadota</taxon>
        <taxon>Gammaproteobacteria</taxon>
        <taxon>Alteromonadales</taxon>
        <taxon>Pseudoalteromonadaceae</taxon>
        <taxon>Pseudoalteromonas</taxon>
    </lineage>
</organism>
<dbReference type="PATRIC" id="fig|1353533.3.peg.5114"/>
<dbReference type="Proteomes" id="UP000017820">
    <property type="component" value="Unassembled WGS sequence"/>
</dbReference>
<accession>V4HRN3</accession>
<dbReference type="RefSeq" id="WP_023401941.1">
    <property type="nucleotide sequence ID" value="NZ_AUSV01000134.1"/>
</dbReference>
<comment type="caution">
    <text evidence="1">The sequence shown here is derived from an EMBL/GenBank/DDBJ whole genome shotgun (WGS) entry which is preliminary data.</text>
</comment>
<dbReference type="AlphaFoldDB" id="V4HRN3"/>
<proteinExistence type="predicted"/>
<evidence type="ECO:0000313" key="1">
    <source>
        <dbReference type="EMBL" id="ESP90584.1"/>
    </source>
</evidence>
<name>V4HRN3_PSEL2</name>
<reference evidence="1 2" key="1">
    <citation type="submission" date="2013-07" db="EMBL/GenBank/DDBJ databases">
        <title>Draft genome sequence of Pseudoalteromonas luteoviolacea 2ta16.</title>
        <authorList>
            <person name="Allen E.E."/>
            <person name="Azam F."/>
            <person name="Podell S."/>
        </authorList>
    </citation>
    <scope>NUCLEOTIDE SEQUENCE [LARGE SCALE GENOMIC DNA]</scope>
    <source>
        <strain evidence="1 2">2ta16</strain>
    </source>
</reference>
<evidence type="ECO:0000313" key="2">
    <source>
        <dbReference type="Proteomes" id="UP000017820"/>
    </source>
</evidence>
<sequence>MITNLLVIVGLCVVIAEFGGMNTSSCAAADSVVVLFDAVH</sequence>
<dbReference type="EMBL" id="AUSV01000134">
    <property type="protein sequence ID" value="ESP90584.1"/>
    <property type="molecule type" value="Genomic_DNA"/>
</dbReference>